<keyword evidence="7" id="KW-0472">Membrane</keyword>
<dbReference type="InterPro" id="IPR001611">
    <property type="entry name" value="Leu-rich_rpt"/>
</dbReference>
<proteinExistence type="predicted"/>
<protein>
    <submittedName>
        <fullName evidence="9">Uncharacterized protein</fullName>
    </submittedName>
</protein>
<dbReference type="SUPFAM" id="SSF52058">
    <property type="entry name" value="L domain-like"/>
    <property type="match status" value="1"/>
</dbReference>
<evidence type="ECO:0000256" key="2">
    <source>
        <dbReference type="ARBA" id="ARBA00004479"/>
    </source>
</evidence>
<evidence type="ECO:0000256" key="4">
    <source>
        <dbReference type="ARBA" id="ARBA00022614"/>
    </source>
</evidence>
<dbReference type="PANTHER" id="PTHR48053:SF126">
    <property type="entry name" value="MDIS1-INTERACTING RECEPTOR LIKE KINASE 2-LIKE ISOFORM X1"/>
    <property type="match status" value="1"/>
</dbReference>
<gene>
    <name evidence="9" type="ORF">LWI28_023481</name>
</gene>
<evidence type="ECO:0000256" key="1">
    <source>
        <dbReference type="ARBA" id="ARBA00004236"/>
    </source>
</evidence>
<comment type="subcellular location">
    <subcellularLocation>
        <location evidence="1">Cell membrane</location>
    </subcellularLocation>
    <subcellularLocation>
        <location evidence="2">Membrane</location>
        <topology evidence="2">Single-pass type I membrane protein</topology>
    </subcellularLocation>
</comment>
<organism evidence="9 10">
    <name type="scientific">Acer negundo</name>
    <name type="common">Box elder</name>
    <dbReference type="NCBI Taxonomy" id="4023"/>
    <lineage>
        <taxon>Eukaryota</taxon>
        <taxon>Viridiplantae</taxon>
        <taxon>Streptophyta</taxon>
        <taxon>Embryophyta</taxon>
        <taxon>Tracheophyta</taxon>
        <taxon>Spermatophyta</taxon>
        <taxon>Magnoliopsida</taxon>
        <taxon>eudicotyledons</taxon>
        <taxon>Gunneridae</taxon>
        <taxon>Pentapetalae</taxon>
        <taxon>rosids</taxon>
        <taxon>malvids</taxon>
        <taxon>Sapindales</taxon>
        <taxon>Sapindaceae</taxon>
        <taxon>Hippocastanoideae</taxon>
        <taxon>Acereae</taxon>
        <taxon>Acer</taxon>
    </lineage>
</organism>
<dbReference type="FunFam" id="3.80.10.10:FF:000299">
    <property type="entry name" value="Piriformospora indica-insensitive protein 2"/>
    <property type="match status" value="1"/>
</dbReference>
<dbReference type="Pfam" id="PF00560">
    <property type="entry name" value="LRR_1"/>
    <property type="match status" value="1"/>
</dbReference>
<evidence type="ECO:0000256" key="5">
    <source>
        <dbReference type="ARBA" id="ARBA00022729"/>
    </source>
</evidence>
<keyword evidence="10" id="KW-1185">Reference proteome</keyword>
<name>A0AAD5ITE3_ACENE</name>
<keyword evidence="4" id="KW-0433">Leucine-rich repeat</keyword>
<dbReference type="InterPro" id="IPR051716">
    <property type="entry name" value="Plant_RL_S/T_kinase"/>
</dbReference>
<dbReference type="EMBL" id="JAJSOW010000104">
    <property type="protein sequence ID" value="KAI9170164.1"/>
    <property type="molecule type" value="Genomic_DNA"/>
</dbReference>
<dbReference type="PANTHER" id="PTHR48053">
    <property type="entry name" value="LEUCINE RICH REPEAT FAMILY PROTEIN, EXPRESSED"/>
    <property type="match status" value="1"/>
</dbReference>
<evidence type="ECO:0000313" key="10">
    <source>
        <dbReference type="Proteomes" id="UP001064489"/>
    </source>
</evidence>
<sequence>MINETIPESLGKPANLIPISLKNNAISGQIPLNIGHEITKMDFLELSGNLLSGSIPPSMTEMKELIFLDLSSNSLSGAIPSKWQSLKLLTYMDLSNNSFSGGIPSSICSMPSLQWLKLGNNNLSEELNKEVLWSKQR</sequence>
<dbReference type="PRINTS" id="PR00019">
    <property type="entry name" value="LEURICHRPT"/>
</dbReference>
<keyword evidence="6" id="KW-0677">Repeat</keyword>
<keyword evidence="8" id="KW-0675">Receptor</keyword>
<evidence type="ECO:0000256" key="8">
    <source>
        <dbReference type="ARBA" id="ARBA00023170"/>
    </source>
</evidence>
<evidence type="ECO:0000313" key="9">
    <source>
        <dbReference type="EMBL" id="KAI9170164.1"/>
    </source>
</evidence>
<keyword evidence="3" id="KW-1003">Cell membrane</keyword>
<dbReference type="AlphaFoldDB" id="A0AAD5ITE3"/>
<accession>A0AAD5ITE3</accession>
<evidence type="ECO:0000256" key="6">
    <source>
        <dbReference type="ARBA" id="ARBA00022737"/>
    </source>
</evidence>
<dbReference type="InterPro" id="IPR032675">
    <property type="entry name" value="LRR_dom_sf"/>
</dbReference>
<dbReference type="Gene3D" id="3.80.10.10">
    <property type="entry name" value="Ribonuclease Inhibitor"/>
    <property type="match status" value="1"/>
</dbReference>
<reference evidence="9" key="1">
    <citation type="journal article" date="2022" name="Plant J.">
        <title>Strategies of tolerance reflected in two North American maple genomes.</title>
        <authorList>
            <person name="McEvoy S.L."/>
            <person name="Sezen U.U."/>
            <person name="Trouern-Trend A."/>
            <person name="McMahon S.M."/>
            <person name="Schaberg P.G."/>
            <person name="Yang J."/>
            <person name="Wegrzyn J.L."/>
            <person name="Swenson N.G."/>
        </authorList>
    </citation>
    <scope>NUCLEOTIDE SEQUENCE</scope>
    <source>
        <strain evidence="9">91603</strain>
    </source>
</reference>
<keyword evidence="5" id="KW-0732">Signal</keyword>
<reference evidence="9" key="2">
    <citation type="submission" date="2023-02" db="EMBL/GenBank/DDBJ databases">
        <authorList>
            <person name="Swenson N.G."/>
            <person name="Wegrzyn J.L."/>
            <person name="Mcevoy S.L."/>
        </authorList>
    </citation>
    <scope>NUCLEOTIDE SEQUENCE</scope>
    <source>
        <strain evidence="9">91603</strain>
        <tissue evidence="9">Leaf</tissue>
    </source>
</reference>
<dbReference type="Proteomes" id="UP001064489">
    <property type="component" value="Chromosome 7"/>
</dbReference>
<evidence type="ECO:0000256" key="3">
    <source>
        <dbReference type="ARBA" id="ARBA00022475"/>
    </source>
</evidence>
<evidence type="ECO:0000256" key="7">
    <source>
        <dbReference type="ARBA" id="ARBA00023136"/>
    </source>
</evidence>
<comment type="caution">
    <text evidence="9">The sequence shown here is derived from an EMBL/GenBank/DDBJ whole genome shotgun (WGS) entry which is preliminary data.</text>
</comment>
<dbReference type="GO" id="GO:0005886">
    <property type="term" value="C:plasma membrane"/>
    <property type="evidence" value="ECO:0007669"/>
    <property type="project" value="UniProtKB-SubCell"/>
</dbReference>
<dbReference type="Pfam" id="PF13855">
    <property type="entry name" value="LRR_8"/>
    <property type="match status" value="1"/>
</dbReference>